<dbReference type="AlphaFoldDB" id="A0A1X2G945"/>
<dbReference type="EMBL" id="MCGT01000030">
    <property type="protein sequence ID" value="ORX48222.1"/>
    <property type="molecule type" value="Genomic_DNA"/>
</dbReference>
<evidence type="ECO:0000313" key="2">
    <source>
        <dbReference type="EMBL" id="ORX48222.1"/>
    </source>
</evidence>
<dbReference type="OrthoDB" id="269124at2759"/>
<keyword evidence="3" id="KW-1185">Reference proteome</keyword>
<evidence type="ECO:0008006" key="4">
    <source>
        <dbReference type="Google" id="ProtNLM"/>
    </source>
</evidence>
<dbReference type="InterPro" id="IPR006721">
    <property type="entry name" value="ATP_synth_F1_esu_mt"/>
</dbReference>
<reference evidence="2 3" key="1">
    <citation type="submission" date="2016-07" db="EMBL/GenBank/DDBJ databases">
        <title>Pervasive Adenine N6-methylation of Active Genes in Fungi.</title>
        <authorList>
            <consortium name="DOE Joint Genome Institute"/>
            <person name="Mondo S.J."/>
            <person name="Dannebaum R.O."/>
            <person name="Kuo R.C."/>
            <person name="Labutti K."/>
            <person name="Haridas S."/>
            <person name="Kuo A."/>
            <person name="Salamov A."/>
            <person name="Ahrendt S.R."/>
            <person name="Lipzen A."/>
            <person name="Sullivan W."/>
            <person name="Andreopoulos W.B."/>
            <person name="Clum A."/>
            <person name="Lindquist E."/>
            <person name="Daum C."/>
            <person name="Ramamoorthy G.K."/>
            <person name="Gryganskyi A."/>
            <person name="Culley D."/>
            <person name="Magnuson J.K."/>
            <person name="James T.Y."/>
            <person name="O'Malley M.A."/>
            <person name="Stajich J.E."/>
            <person name="Spatafora J.W."/>
            <person name="Visel A."/>
            <person name="Grigoriev I.V."/>
        </authorList>
    </citation>
    <scope>NUCLEOTIDE SEQUENCE [LARGE SCALE GENOMIC DNA]</scope>
    <source>
        <strain evidence="2 3">NRRL 3301</strain>
    </source>
</reference>
<name>A0A1X2G945_9FUNG</name>
<dbReference type="GO" id="GO:0045259">
    <property type="term" value="C:proton-transporting ATP synthase complex"/>
    <property type="evidence" value="ECO:0007669"/>
    <property type="project" value="InterPro"/>
</dbReference>
<accession>A0A1X2G945</accession>
<protein>
    <recommendedName>
        <fullName evidence="4">Mitochondrial ATP synthase epsilon chain domain-containing protein</fullName>
    </recommendedName>
</protein>
<proteinExistence type="inferred from homology"/>
<dbReference type="GO" id="GO:0046933">
    <property type="term" value="F:proton-transporting ATP synthase activity, rotational mechanism"/>
    <property type="evidence" value="ECO:0007669"/>
    <property type="project" value="InterPro"/>
</dbReference>
<dbReference type="GO" id="GO:0005743">
    <property type="term" value="C:mitochondrial inner membrane"/>
    <property type="evidence" value="ECO:0007669"/>
    <property type="project" value="InterPro"/>
</dbReference>
<dbReference type="STRING" id="101127.A0A1X2G945"/>
<dbReference type="PANTHER" id="PTHR12448">
    <property type="entry name" value="ATP SYNTHASE EPSILON CHAIN, MITOCHONDRIAL"/>
    <property type="match status" value="1"/>
</dbReference>
<comment type="caution">
    <text evidence="2">The sequence shown here is derived from an EMBL/GenBank/DDBJ whole genome shotgun (WGS) entry which is preliminary data.</text>
</comment>
<comment type="similarity">
    <text evidence="1">Belongs to the eukaryotic ATPase epsilon family.</text>
</comment>
<dbReference type="Gene3D" id="1.10.1620.20">
    <property type="entry name" value="ATP synthase, F1 complex, epsilon subunit superfamily, mitochondrial"/>
    <property type="match status" value="1"/>
</dbReference>
<dbReference type="Pfam" id="PF04627">
    <property type="entry name" value="ATP-synt_Eps"/>
    <property type="match status" value="1"/>
</dbReference>
<evidence type="ECO:0000313" key="3">
    <source>
        <dbReference type="Proteomes" id="UP000242146"/>
    </source>
</evidence>
<dbReference type="SUPFAM" id="SSF48690">
    <property type="entry name" value="Epsilon subunit of mitochondrial F1F0-ATP synthase"/>
    <property type="match status" value="1"/>
</dbReference>
<dbReference type="GO" id="GO:0042776">
    <property type="term" value="P:proton motive force-driven mitochondrial ATP synthesis"/>
    <property type="evidence" value="ECO:0007669"/>
    <property type="project" value="TreeGrafter"/>
</dbReference>
<dbReference type="PANTHER" id="PTHR12448:SF0">
    <property type="entry name" value="ATP SYNTHASE SUBUNIT EPSILON, MITOCHONDRIAL"/>
    <property type="match status" value="1"/>
</dbReference>
<evidence type="ECO:0000256" key="1">
    <source>
        <dbReference type="ARBA" id="ARBA00009502"/>
    </source>
</evidence>
<dbReference type="Proteomes" id="UP000242146">
    <property type="component" value="Unassembled WGS sequence"/>
</dbReference>
<sequence length="66" mass="7473">MSGWKSAGITYVQYANICARALRNALKDEARTQQVLARNTNGLKFQKWENGVSKEQQFVRKAEAAQ</sequence>
<gene>
    <name evidence="2" type="ORF">DM01DRAFT_1376831</name>
</gene>
<dbReference type="InterPro" id="IPR036742">
    <property type="entry name" value="ATP_synth_F1_esu_sf_mt"/>
</dbReference>
<dbReference type="CDD" id="cd12153">
    <property type="entry name" value="F1-ATPase_epsilon"/>
    <property type="match status" value="1"/>
</dbReference>
<organism evidence="2 3">
    <name type="scientific">Hesseltinella vesiculosa</name>
    <dbReference type="NCBI Taxonomy" id="101127"/>
    <lineage>
        <taxon>Eukaryota</taxon>
        <taxon>Fungi</taxon>
        <taxon>Fungi incertae sedis</taxon>
        <taxon>Mucoromycota</taxon>
        <taxon>Mucoromycotina</taxon>
        <taxon>Mucoromycetes</taxon>
        <taxon>Mucorales</taxon>
        <taxon>Cunninghamellaceae</taxon>
        <taxon>Hesseltinella</taxon>
    </lineage>
</organism>